<organism evidence="2 3">
    <name type="scientific">Occallatibacter riparius</name>
    <dbReference type="NCBI Taxonomy" id="1002689"/>
    <lineage>
        <taxon>Bacteria</taxon>
        <taxon>Pseudomonadati</taxon>
        <taxon>Acidobacteriota</taxon>
        <taxon>Terriglobia</taxon>
        <taxon>Terriglobales</taxon>
        <taxon>Acidobacteriaceae</taxon>
        <taxon>Occallatibacter</taxon>
    </lineage>
</organism>
<feature type="transmembrane region" description="Helical" evidence="1">
    <location>
        <begin position="203"/>
        <end position="223"/>
    </location>
</feature>
<accession>A0A9J7BSA4</accession>
<dbReference type="InterPro" id="IPR009495">
    <property type="entry name" value="NrsF"/>
</dbReference>
<feature type="transmembrane region" description="Helical" evidence="1">
    <location>
        <begin position="114"/>
        <end position="131"/>
    </location>
</feature>
<feature type="transmembrane region" description="Helical" evidence="1">
    <location>
        <begin position="137"/>
        <end position="160"/>
    </location>
</feature>
<gene>
    <name evidence="2" type="ORF">MOP44_06280</name>
</gene>
<dbReference type="EMBL" id="CP093313">
    <property type="protein sequence ID" value="UWZ85544.1"/>
    <property type="molecule type" value="Genomic_DNA"/>
</dbReference>
<evidence type="ECO:0000313" key="3">
    <source>
        <dbReference type="Proteomes" id="UP001059380"/>
    </source>
</evidence>
<keyword evidence="1" id="KW-0472">Membrane</keyword>
<dbReference type="AlphaFoldDB" id="A0A9J7BSA4"/>
<feature type="transmembrane region" description="Helical" evidence="1">
    <location>
        <begin position="172"/>
        <end position="191"/>
    </location>
</feature>
<protein>
    <submittedName>
        <fullName evidence="2">DUF1109 domain-containing protein</fullName>
    </submittedName>
</protein>
<evidence type="ECO:0000256" key="1">
    <source>
        <dbReference type="SAM" id="Phobius"/>
    </source>
</evidence>
<feature type="transmembrane region" description="Helical" evidence="1">
    <location>
        <begin position="80"/>
        <end position="102"/>
    </location>
</feature>
<dbReference type="Pfam" id="PF06532">
    <property type="entry name" value="NrsF"/>
    <property type="match status" value="1"/>
</dbReference>
<dbReference type="RefSeq" id="WP_260795102.1">
    <property type="nucleotide sequence ID" value="NZ_CP093313.1"/>
</dbReference>
<keyword evidence="3" id="KW-1185">Reference proteome</keyword>
<proteinExistence type="predicted"/>
<evidence type="ECO:0000313" key="2">
    <source>
        <dbReference type="EMBL" id="UWZ85544.1"/>
    </source>
</evidence>
<name>A0A9J7BSA4_9BACT</name>
<reference evidence="2" key="1">
    <citation type="submission" date="2021-04" db="EMBL/GenBank/DDBJ databases">
        <title>Phylogenetic analysis of Acidobacteriaceae.</title>
        <authorList>
            <person name="Qiu L."/>
            <person name="Zhang Q."/>
        </authorList>
    </citation>
    <scope>NUCLEOTIDE SEQUENCE</scope>
    <source>
        <strain evidence="2">DSM 25168</strain>
    </source>
</reference>
<feature type="transmembrane region" description="Helical" evidence="1">
    <location>
        <begin position="44"/>
        <end position="68"/>
    </location>
</feature>
<keyword evidence="1" id="KW-0812">Transmembrane</keyword>
<keyword evidence="1" id="KW-1133">Transmembrane helix</keyword>
<dbReference type="Proteomes" id="UP001059380">
    <property type="component" value="Chromosome"/>
</dbReference>
<dbReference type="KEGG" id="orp:MOP44_06280"/>
<sequence length="231" mass="24393">MNDRELDRLLHDAKVPEGPGAETLSRIAHSVAGSMRPVRPLPPMWLLAARLVFVYAVVAVAAAASLGFPGVRHMDTAARAGVFSVLAILVLVAAPELVRTIIPGARRRFSSGTLLGIAAVAIAAVLFLFFRDFHTTHFWRAGIVCLALGTGTGIFAALLARVALRRGFATDARTTGLVSGTLAGLAGVTMLELHCPNFQTAHLLVWHVGVLLLSSGLGAMIGWRSQSDATQ</sequence>